<gene>
    <name evidence="3" type="ORF">GCK32_015941</name>
</gene>
<protein>
    <submittedName>
        <fullName evidence="3">CAP-Gly domain-containing protein</fullName>
    </submittedName>
</protein>
<dbReference type="Proteomes" id="UP001331761">
    <property type="component" value="Unassembled WGS sequence"/>
</dbReference>
<evidence type="ECO:0000256" key="1">
    <source>
        <dbReference type="SAM" id="MobiDB-lite"/>
    </source>
</evidence>
<sequence>MMMPSEPRVIPIRRLDTGYESRGRAPGSSSSDAYNNELISWNDDARYERRGKTEYIDAYDEYEPSYFRERDHVKDRETRHRSRPFHQTPARSHSSHAMAVHDRTFRVDDPLSTGGAMVGDRCVWVSESGRHKGTIKFIGHLKGHSNLYAGVDFDEKVGKGTGVFQGEVLFQTPENHAGFVLLSALEIIPRPIVTPSNAPNRHISLVQKQASAESLRDMPSPPVPPRPQMQAEDYMIDSFTVGSCVEVCHLGACRSGVIRWIGDAMSDDHDHIERSAVVEL</sequence>
<dbReference type="PROSITE" id="PS50245">
    <property type="entry name" value="CAP_GLY_2"/>
    <property type="match status" value="1"/>
</dbReference>
<dbReference type="SUPFAM" id="SSF74924">
    <property type="entry name" value="Cap-Gly domain"/>
    <property type="match status" value="1"/>
</dbReference>
<comment type="caution">
    <text evidence="3">The sequence shown here is derived from an EMBL/GenBank/DDBJ whole genome shotgun (WGS) entry which is preliminary data.</text>
</comment>
<dbReference type="InterPro" id="IPR000938">
    <property type="entry name" value="CAP-Gly_domain"/>
</dbReference>
<dbReference type="AlphaFoldDB" id="A0AAN8EVH4"/>
<evidence type="ECO:0000259" key="2">
    <source>
        <dbReference type="PROSITE" id="PS50245"/>
    </source>
</evidence>
<feature type="domain" description="CAP-Gly" evidence="2">
    <location>
        <begin position="139"/>
        <end position="181"/>
    </location>
</feature>
<reference evidence="3 4" key="1">
    <citation type="submission" date="2019-10" db="EMBL/GenBank/DDBJ databases">
        <title>Assembly and Annotation for the nematode Trichostrongylus colubriformis.</title>
        <authorList>
            <person name="Martin J."/>
        </authorList>
    </citation>
    <scope>NUCLEOTIDE SEQUENCE [LARGE SCALE GENOMIC DNA]</scope>
    <source>
        <strain evidence="3">G859</strain>
        <tissue evidence="3">Whole worm</tissue>
    </source>
</reference>
<dbReference type="Gene3D" id="2.30.30.190">
    <property type="entry name" value="CAP Gly-rich-like domain"/>
    <property type="match status" value="1"/>
</dbReference>
<proteinExistence type="predicted"/>
<accession>A0AAN8EVH4</accession>
<dbReference type="InterPro" id="IPR036859">
    <property type="entry name" value="CAP-Gly_dom_sf"/>
</dbReference>
<keyword evidence="4" id="KW-1185">Reference proteome</keyword>
<feature type="non-terminal residue" evidence="3">
    <location>
        <position position="280"/>
    </location>
</feature>
<name>A0AAN8EVH4_TRICO</name>
<dbReference type="EMBL" id="WIXE01022362">
    <property type="protein sequence ID" value="KAK5967556.1"/>
    <property type="molecule type" value="Genomic_DNA"/>
</dbReference>
<evidence type="ECO:0000313" key="3">
    <source>
        <dbReference type="EMBL" id="KAK5967556.1"/>
    </source>
</evidence>
<dbReference type="Pfam" id="PF01302">
    <property type="entry name" value="CAP_GLY"/>
    <property type="match status" value="1"/>
</dbReference>
<feature type="region of interest" description="Disordered" evidence="1">
    <location>
        <begin position="1"/>
        <end position="35"/>
    </location>
</feature>
<dbReference type="SMART" id="SM01052">
    <property type="entry name" value="CAP_GLY"/>
    <property type="match status" value="1"/>
</dbReference>
<evidence type="ECO:0000313" key="4">
    <source>
        <dbReference type="Proteomes" id="UP001331761"/>
    </source>
</evidence>
<feature type="region of interest" description="Disordered" evidence="1">
    <location>
        <begin position="71"/>
        <end position="102"/>
    </location>
</feature>
<feature type="compositionally biased region" description="Basic and acidic residues" evidence="1">
    <location>
        <begin position="13"/>
        <end position="23"/>
    </location>
</feature>
<organism evidence="3 4">
    <name type="scientific">Trichostrongylus colubriformis</name>
    <name type="common">Black scour worm</name>
    <dbReference type="NCBI Taxonomy" id="6319"/>
    <lineage>
        <taxon>Eukaryota</taxon>
        <taxon>Metazoa</taxon>
        <taxon>Ecdysozoa</taxon>
        <taxon>Nematoda</taxon>
        <taxon>Chromadorea</taxon>
        <taxon>Rhabditida</taxon>
        <taxon>Rhabditina</taxon>
        <taxon>Rhabditomorpha</taxon>
        <taxon>Strongyloidea</taxon>
        <taxon>Trichostrongylidae</taxon>
        <taxon>Trichostrongylus</taxon>
    </lineage>
</organism>